<dbReference type="InterPro" id="IPR011670">
    <property type="entry name" value="DUF1612"/>
</dbReference>
<dbReference type="Pfam" id="PF11972">
    <property type="entry name" value="HTH_13"/>
    <property type="match status" value="1"/>
</dbReference>
<evidence type="ECO:0000313" key="3">
    <source>
        <dbReference type="EMBL" id="GBG48439.1"/>
    </source>
</evidence>
<sequence length="317" mass="36215">SKPITYELLADIDRRISVRLLAEAEDAVARLDARARYSPFRTPWMQRMLYGEACAASLVEGELVLVSDLVMFDQGGWNGGPREDLMRARQSLLAWRRAVRANAPRMLGEIQTDQLRPGGADRASDLDRFWDEAWGAEDRLTAWHQAVELSRRLPPLLSAAIAWDAWMLLQPDQIRSWKSTLGAALVLKMRRKTSSCLLPLNTGWRFSSYRRMPHHSIVVRLNGFLEWSLKAAEHGNQMLEQMSRADCRLRVRLEGRRRNSRLGQLVEFFYASPLVSIPAAARKLGCSQQAISGMLKELGSSIREVTERPHYRMWTLT</sequence>
<dbReference type="Proteomes" id="UP000265515">
    <property type="component" value="Unassembled WGS sequence"/>
</dbReference>
<keyword evidence="4" id="KW-1185">Reference proteome</keyword>
<feature type="domain" description="DUF1612" evidence="1">
    <location>
        <begin position="131"/>
        <end position="253"/>
    </location>
</feature>
<evidence type="ECO:0000259" key="2">
    <source>
        <dbReference type="Pfam" id="PF11972"/>
    </source>
</evidence>
<feature type="non-terminal residue" evidence="3">
    <location>
        <position position="1"/>
    </location>
</feature>
<dbReference type="AlphaFoldDB" id="A0A388JL49"/>
<feature type="domain" description="HTH DNA binding" evidence="2">
    <location>
        <begin position="262"/>
        <end position="315"/>
    </location>
</feature>
<name>A0A388JL49_CHABU</name>
<comment type="caution">
    <text evidence="3">The sequence shown here is derived from an EMBL/GenBank/DDBJ whole genome shotgun (WGS) entry which is preliminary data.</text>
</comment>
<accession>A0A388JL49</accession>
<protein>
    <submittedName>
        <fullName evidence="3">Uncharacterized protein</fullName>
    </submittedName>
</protein>
<reference evidence="3 4" key="1">
    <citation type="journal article" date="2018" name="Cell">
        <title>The Chara Genome: Secondary Complexity and Implications for Plant Terrestrialization.</title>
        <authorList>
            <person name="Nishiyama T."/>
            <person name="Sakayama H."/>
            <person name="Vries J.D."/>
            <person name="Buschmann H."/>
            <person name="Saint-Marcoux D."/>
            <person name="Ullrich K.K."/>
            <person name="Haas F.B."/>
            <person name="Vanderstraeten L."/>
            <person name="Becker D."/>
            <person name="Lang D."/>
            <person name="Vosolsobe S."/>
            <person name="Rombauts S."/>
            <person name="Wilhelmsson P.K.I."/>
            <person name="Janitza P."/>
            <person name="Kern R."/>
            <person name="Heyl A."/>
            <person name="Rumpler F."/>
            <person name="Villalobos L.I.A.C."/>
            <person name="Clay J.M."/>
            <person name="Skokan R."/>
            <person name="Toyoda A."/>
            <person name="Suzuki Y."/>
            <person name="Kagoshima H."/>
            <person name="Schijlen E."/>
            <person name="Tajeshwar N."/>
            <person name="Catarino B."/>
            <person name="Hetherington A.J."/>
            <person name="Saltykova A."/>
            <person name="Bonnot C."/>
            <person name="Breuninger H."/>
            <person name="Symeonidi A."/>
            <person name="Radhakrishnan G.V."/>
            <person name="Van Nieuwerburgh F."/>
            <person name="Deforce D."/>
            <person name="Chang C."/>
            <person name="Karol K.G."/>
            <person name="Hedrich R."/>
            <person name="Ulvskov P."/>
            <person name="Glockner G."/>
            <person name="Delwiche C.F."/>
            <person name="Petrasek J."/>
            <person name="Van de Peer Y."/>
            <person name="Friml J."/>
            <person name="Beilby M."/>
            <person name="Dolan L."/>
            <person name="Kohara Y."/>
            <person name="Sugano S."/>
            <person name="Fujiyama A."/>
            <person name="Delaux P.-M."/>
            <person name="Quint M."/>
            <person name="TheiBen G."/>
            <person name="Hagemann M."/>
            <person name="Harholt J."/>
            <person name="Dunand C."/>
            <person name="Zachgo S."/>
            <person name="Langdale J."/>
            <person name="Maumus F."/>
            <person name="Straeten D.V.D."/>
            <person name="Gould S.B."/>
            <person name="Rensing S.A."/>
        </authorList>
    </citation>
    <scope>NUCLEOTIDE SEQUENCE [LARGE SCALE GENOMIC DNA]</scope>
    <source>
        <strain evidence="3 4">S276</strain>
    </source>
</reference>
<dbReference type="InterPro" id="IPR021068">
    <property type="entry name" value="HTH_DNA-bd"/>
</dbReference>
<dbReference type="Gramene" id="GBG48439">
    <property type="protein sequence ID" value="GBG48439"/>
    <property type="gene ID" value="CBR_g82149"/>
</dbReference>
<evidence type="ECO:0000259" key="1">
    <source>
        <dbReference type="Pfam" id="PF07756"/>
    </source>
</evidence>
<dbReference type="Pfam" id="PF07756">
    <property type="entry name" value="DUF1612"/>
    <property type="match status" value="1"/>
</dbReference>
<gene>
    <name evidence="3" type="ORF">CBR_g82149</name>
</gene>
<dbReference type="EMBL" id="BFEA01004998">
    <property type="protein sequence ID" value="GBG48439.1"/>
    <property type="molecule type" value="Genomic_DNA"/>
</dbReference>
<evidence type="ECO:0000313" key="4">
    <source>
        <dbReference type="Proteomes" id="UP000265515"/>
    </source>
</evidence>
<organism evidence="3 4">
    <name type="scientific">Chara braunii</name>
    <name type="common">Braun's stonewort</name>
    <dbReference type="NCBI Taxonomy" id="69332"/>
    <lineage>
        <taxon>Eukaryota</taxon>
        <taxon>Viridiplantae</taxon>
        <taxon>Streptophyta</taxon>
        <taxon>Charophyceae</taxon>
        <taxon>Charales</taxon>
        <taxon>Characeae</taxon>
        <taxon>Chara</taxon>
    </lineage>
</organism>
<proteinExistence type="predicted"/>